<accession>A0A9W4GEZ7</accession>
<protein>
    <submittedName>
        <fullName evidence="1">BgTH12-02477</fullName>
    </submittedName>
</protein>
<sequence>MSRAKISRSILPIESIIIRPYQCPFQRQIQDEEEKRYPLIRPLTSPTHHIISQQPNYRDPFINCVVSDEKAEEDNERDELFGSTCLFSFWSCFC</sequence>
<comment type="caution">
    <text evidence="1">The sequence shown here is derived from an EMBL/GenBank/DDBJ whole genome shotgun (WGS) entry which is preliminary data.</text>
</comment>
<dbReference type="AlphaFoldDB" id="A0A9W4GEZ7"/>
<dbReference type="Proteomes" id="UP000683417">
    <property type="component" value="Unassembled WGS sequence"/>
</dbReference>
<dbReference type="EMBL" id="CAJHIT010000005">
    <property type="protein sequence ID" value="CAD6502238.1"/>
    <property type="molecule type" value="Genomic_DNA"/>
</dbReference>
<proteinExistence type="predicted"/>
<name>A0A9W4GEZ7_BLUGR</name>
<evidence type="ECO:0000313" key="2">
    <source>
        <dbReference type="Proteomes" id="UP000683417"/>
    </source>
</evidence>
<organism evidence="1 2">
    <name type="scientific">Blumeria graminis f. sp. triticale</name>
    <dbReference type="NCBI Taxonomy" id="1689686"/>
    <lineage>
        <taxon>Eukaryota</taxon>
        <taxon>Fungi</taxon>
        <taxon>Dikarya</taxon>
        <taxon>Ascomycota</taxon>
        <taxon>Pezizomycotina</taxon>
        <taxon>Leotiomycetes</taxon>
        <taxon>Erysiphales</taxon>
        <taxon>Erysiphaceae</taxon>
        <taxon>Blumeria</taxon>
    </lineage>
</organism>
<reference evidence="1" key="1">
    <citation type="submission" date="2020-10" db="EMBL/GenBank/DDBJ databases">
        <authorList>
            <person name="Muller C M."/>
        </authorList>
    </citation>
    <scope>NUCLEOTIDE SEQUENCE</scope>
    <source>
        <strain evidence="1">THUN-12</strain>
    </source>
</reference>
<evidence type="ECO:0000313" key="1">
    <source>
        <dbReference type="EMBL" id="CAD6502238.1"/>
    </source>
</evidence>
<gene>
    <name evidence="1" type="ORF">BGTH12_LOCUS3596</name>
</gene>